<keyword evidence="1" id="KW-0472">Membrane</keyword>
<dbReference type="AlphaFoldDB" id="A0A1G8PU32"/>
<keyword evidence="1" id="KW-0812">Transmembrane</keyword>
<evidence type="ECO:0000313" key="2">
    <source>
        <dbReference type="EMBL" id="SDI95776.1"/>
    </source>
</evidence>
<sequence length="94" mass="9972">MKLRMRFSPTGSLGAIFFIGSVAISGYSYVATMERLTRGQSPVGIQGEPYLYVLLSTIAALGIAMMLGGREIVSDGDLIVEDSGPDGIPTRSDQ</sequence>
<dbReference type="RefSeq" id="WP_089848728.1">
    <property type="nucleotide sequence ID" value="NZ_FNEJ01000013.1"/>
</dbReference>
<proteinExistence type="predicted"/>
<feature type="transmembrane region" description="Helical" evidence="1">
    <location>
        <begin position="50"/>
        <end position="68"/>
    </location>
</feature>
<feature type="transmembrane region" description="Helical" evidence="1">
    <location>
        <begin position="12"/>
        <end position="30"/>
    </location>
</feature>
<name>A0A1G8PU32_9RHOB</name>
<dbReference type="Proteomes" id="UP000199093">
    <property type="component" value="Unassembled WGS sequence"/>
</dbReference>
<protein>
    <submittedName>
        <fullName evidence="2">Uncharacterized protein</fullName>
    </submittedName>
</protein>
<gene>
    <name evidence="2" type="ORF">SAMN04487993_1013108</name>
</gene>
<evidence type="ECO:0000313" key="3">
    <source>
        <dbReference type="Proteomes" id="UP000199093"/>
    </source>
</evidence>
<keyword evidence="1" id="KW-1133">Transmembrane helix</keyword>
<accession>A0A1G8PU32</accession>
<keyword evidence="3" id="KW-1185">Reference proteome</keyword>
<dbReference type="STRING" id="555512.SAMN04487993_1013108"/>
<evidence type="ECO:0000256" key="1">
    <source>
        <dbReference type="SAM" id="Phobius"/>
    </source>
</evidence>
<dbReference type="EMBL" id="FNEJ01000013">
    <property type="protein sequence ID" value="SDI95776.1"/>
    <property type="molecule type" value="Genomic_DNA"/>
</dbReference>
<dbReference type="OrthoDB" id="9936874at2"/>
<organism evidence="2 3">
    <name type="scientific">Salipiger marinus</name>
    <dbReference type="NCBI Taxonomy" id="555512"/>
    <lineage>
        <taxon>Bacteria</taxon>
        <taxon>Pseudomonadati</taxon>
        <taxon>Pseudomonadota</taxon>
        <taxon>Alphaproteobacteria</taxon>
        <taxon>Rhodobacterales</taxon>
        <taxon>Roseobacteraceae</taxon>
        <taxon>Salipiger</taxon>
    </lineage>
</organism>
<reference evidence="2 3" key="1">
    <citation type="submission" date="2016-10" db="EMBL/GenBank/DDBJ databases">
        <authorList>
            <person name="de Groot N.N."/>
        </authorList>
    </citation>
    <scope>NUCLEOTIDE SEQUENCE [LARGE SCALE GENOMIC DNA]</scope>
    <source>
        <strain evidence="2 3">DSM 26424</strain>
    </source>
</reference>